<evidence type="ECO:0000313" key="1">
    <source>
        <dbReference type="EMBL" id="KAI4382375.1"/>
    </source>
</evidence>
<reference evidence="2" key="1">
    <citation type="journal article" date="2023" name="Front. Plant Sci.">
        <title>Chromosomal-level genome assembly of Melastoma candidum provides insights into trichome evolution.</title>
        <authorList>
            <person name="Zhong Y."/>
            <person name="Wu W."/>
            <person name="Sun C."/>
            <person name="Zou P."/>
            <person name="Liu Y."/>
            <person name="Dai S."/>
            <person name="Zhou R."/>
        </authorList>
    </citation>
    <scope>NUCLEOTIDE SEQUENCE [LARGE SCALE GENOMIC DNA]</scope>
</reference>
<proteinExistence type="predicted"/>
<gene>
    <name evidence="1" type="ORF">MLD38_008349</name>
</gene>
<organism evidence="1 2">
    <name type="scientific">Melastoma candidum</name>
    <dbReference type="NCBI Taxonomy" id="119954"/>
    <lineage>
        <taxon>Eukaryota</taxon>
        <taxon>Viridiplantae</taxon>
        <taxon>Streptophyta</taxon>
        <taxon>Embryophyta</taxon>
        <taxon>Tracheophyta</taxon>
        <taxon>Spermatophyta</taxon>
        <taxon>Magnoliopsida</taxon>
        <taxon>eudicotyledons</taxon>
        <taxon>Gunneridae</taxon>
        <taxon>Pentapetalae</taxon>
        <taxon>rosids</taxon>
        <taxon>malvids</taxon>
        <taxon>Myrtales</taxon>
        <taxon>Melastomataceae</taxon>
        <taxon>Melastomatoideae</taxon>
        <taxon>Melastomateae</taxon>
        <taxon>Melastoma</taxon>
    </lineage>
</organism>
<comment type="caution">
    <text evidence="1">The sequence shown here is derived from an EMBL/GenBank/DDBJ whole genome shotgun (WGS) entry which is preliminary data.</text>
</comment>
<dbReference type="EMBL" id="CM042882">
    <property type="protein sequence ID" value="KAI4382375.1"/>
    <property type="molecule type" value="Genomic_DNA"/>
</dbReference>
<dbReference type="Proteomes" id="UP001057402">
    <property type="component" value="Chromosome 3"/>
</dbReference>
<keyword evidence="2" id="KW-1185">Reference proteome</keyword>
<accession>A0ACB9RU00</accession>
<evidence type="ECO:0000313" key="2">
    <source>
        <dbReference type="Proteomes" id="UP001057402"/>
    </source>
</evidence>
<sequence>MASFNGLALGLSIVFGCLMLAFVAEVYYLFWWKKRGFNSNSIRPEVGDVQEVYSKYAKELLHLIFWKKSTSLQEDSRHGNCGDVCANAGRGGVSGGEGDLEMGNHSKELLSKPLGEESVESELMRLHGLAGLPRLLFTIKEETKEDLESDDGRSRGDKSRKGSRTRSLSDVILAIDAPFLTPLASPSRGFSFNPLFNSSVEMESGRMRSSPPPKFKFLRDAEEKLLRKLQEEATRKATICLTA</sequence>
<protein>
    <submittedName>
        <fullName evidence="1">Uncharacterized protein</fullName>
    </submittedName>
</protein>
<name>A0ACB9RU00_9MYRT</name>